<dbReference type="EMBL" id="QTLC01000067">
    <property type="protein sequence ID" value="RDY68506.1"/>
    <property type="molecule type" value="Genomic_DNA"/>
</dbReference>
<evidence type="ECO:0000313" key="3">
    <source>
        <dbReference type="EMBL" id="RDY68506.1"/>
    </source>
</evidence>
<gene>
    <name evidence="3" type="ORF">DXT76_17625</name>
</gene>
<organism evidence="3 4">
    <name type="scientific">Halobacillus trueperi</name>
    <dbReference type="NCBI Taxonomy" id="156205"/>
    <lineage>
        <taxon>Bacteria</taxon>
        <taxon>Bacillati</taxon>
        <taxon>Bacillota</taxon>
        <taxon>Bacilli</taxon>
        <taxon>Bacillales</taxon>
        <taxon>Bacillaceae</taxon>
        <taxon>Halobacillus</taxon>
    </lineage>
</organism>
<feature type="compositionally biased region" description="Basic and acidic residues" evidence="2">
    <location>
        <begin position="136"/>
        <end position="173"/>
    </location>
</feature>
<dbReference type="AlphaFoldDB" id="A0A3D8VGK6"/>
<accession>A0A3D8VGK6</accession>
<evidence type="ECO:0008006" key="5">
    <source>
        <dbReference type="Google" id="ProtNLM"/>
    </source>
</evidence>
<evidence type="ECO:0000313" key="4">
    <source>
        <dbReference type="Proteomes" id="UP000257032"/>
    </source>
</evidence>
<evidence type="ECO:0000256" key="2">
    <source>
        <dbReference type="SAM" id="MobiDB-lite"/>
    </source>
</evidence>
<feature type="region of interest" description="Disordered" evidence="2">
    <location>
        <begin position="125"/>
        <end position="173"/>
    </location>
</feature>
<protein>
    <recommendedName>
        <fullName evidence="5">Methyl-accepting chemotaxis protein</fullName>
    </recommendedName>
</protein>
<dbReference type="SUPFAM" id="SSF58104">
    <property type="entry name" value="Methyl-accepting chemotaxis protein (MCP) signaling domain"/>
    <property type="match status" value="1"/>
</dbReference>
<feature type="coiled-coil region" evidence="1">
    <location>
        <begin position="42"/>
        <end position="69"/>
    </location>
</feature>
<keyword evidence="1" id="KW-0175">Coiled coil</keyword>
<proteinExistence type="predicted"/>
<name>A0A3D8VGK6_9BACI</name>
<dbReference type="Proteomes" id="UP000257032">
    <property type="component" value="Unassembled WGS sequence"/>
</dbReference>
<comment type="caution">
    <text evidence="3">The sequence shown here is derived from an EMBL/GenBank/DDBJ whole genome shotgun (WGS) entry which is preliminary data.</text>
</comment>
<dbReference type="Gene3D" id="1.10.287.950">
    <property type="entry name" value="Methyl-accepting chemotaxis protein"/>
    <property type="match status" value="1"/>
</dbReference>
<reference evidence="3 4" key="1">
    <citation type="submission" date="2018-08" db="EMBL/GenBank/DDBJ databases">
        <title>Genome sequence of strict halophilic Halobacillus trueperi SS1 isolated from Lunsu, a salty water body of North West Himalayas.</title>
        <authorList>
            <person name="Gupta S."/>
            <person name="Sharma P."/>
            <person name="Dev K."/>
            <person name="Baumler D."/>
            <person name="Sourirajan A."/>
        </authorList>
    </citation>
    <scope>NUCLEOTIDE SEQUENCE [LARGE SCALE GENOMIC DNA]</scope>
    <source>
        <strain evidence="3 4">SS1</strain>
    </source>
</reference>
<sequence length="173" mass="19299">ATMSSQMTTLSDEAEKFKHFQSSQDKAVTQTKDAFDRIASFVQSMNEQIQEVNEAVEGVDRVNEEVKERLQSISVISEEAVATAEEVAASSENQLTSIEKVHHSATDLQELSQELSAEISQFNINENPSIEGNSDEAFKEAGEQLETKEIKEDPNSEAHKKVELIHEEERLSS</sequence>
<feature type="non-terminal residue" evidence="3">
    <location>
        <position position="1"/>
    </location>
</feature>
<evidence type="ECO:0000256" key="1">
    <source>
        <dbReference type="SAM" id="Coils"/>
    </source>
</evidence>